<accession>A0A9D1HY84</accession>
<dbReference type="GO" id="GO:0005829">
    <property type="term" value="C:cytosol"/>
    <property type="evidence" value="ECO:0007669"/>
    <property type="project" value="TreeGrafter"/>
</dbReference>
<dbReference type="InterPro" id="IPR023214">
    <property type="entry name" value="HAD_sf"/>
</dbReference>
<comment type="caution">
    <text evidence="1">The sequence shown here is derived from an EMBL/GenBank/DDBJ whole genome shotgun (WGS) entry which is preliminary data.</text>
</comment>
<dbReference type="Gene3D" id="3.30.1240.10">
    <property type="match status" value="1"/>
</dbReference>
<dbReference type="SUPFAM" id="SSF56784">
    <property type="entry name" value="HAD-like"/>
    <property type="match status" value="1"/>
</dbReference>
<reference evidence="1" key="2">
    <citation type="journal article" date="2021" name="PeerJ">
        <title>Extensive microbial diversity within the chicken gut microbiome revealed by metagenomics and culture.</title>
        <authorList>
            <person name="Gilroy R."/>
            <person name="Ravi A."/>
            <person name="Getino M."/>
            <person name="Pursley I."/>
            <person name="Horton D.L."/>
            <person name="Alikhan N.F."/>
            <person name="Baker D."/>
            <person name="Gharbi K."/>
            <person name="Hall N."/>
            <person name="Watson M."/>
            <person name="Adriaenssens E.M."/>
            <person name="Foster-Nyarko E."/>
            <person name="Jarju S."/>
            <person name="Secka A."/>
            <person name="Antonio M."/>
            <person name="Oren A."/>
            <person name="Chaudhuri R.R."/>
            <person name="La Ragione R."/>
            <person name="Hildebrand F."/>
            <person name="Pallen M.J."/>
        </authorList>
    </citation>
    <scope>NUCLEOTIDE SEQUENCE</scope>
    <source>
        <strain evidence="1">ChiHjej12B11-29160</strain>
    </source>
</reference>
<evidence type="ECO:0000313" key="1">
    <source>
        <dbReference type="EMBL" id="HIU24776.1"/>
    </source>
</evidence>
<dbReference type="Gene3D" id="3.40.50.1000">
    <property type="entry name" value="HAD superfamily/HAD-like"/>
    <property type="match status" value="1"/>
</dbReference>
<gene>
    <name evidence="1" type="ORF">IAD17_07625</name>
</gene>
<proteinExistence type="predicted"/>
<dbReference type="EMBL" id="DVMQ01000019">
    <property type="protein sequence ID" value="HIU24776.1"/>
    <property type="molecule type" value="Genomic_DNA"/>
</dbReference>
<reference evidence="1" key="1">
    <citation type="submission" date="2020-10" db="EMBL/GenBank/DDBJ databases">
        <authorList>
            <person name="Gilroy R."/>
        </authorList>
    </citation>
    <scope>NUCLEOTIDE SEQUENCE</scope>
    <source>
        <strain evidence="1">ChiHjej12B11-29160</strain>
    </source>
</reference>
<dbReference type="Proteomes" id="UP000824078">
    <property type="component" value="Unassembled WGS sequence"/>
</dbReference>
<protein>
    <submittedName>
        <fullName evidence="1">HAD family phosphatase</fullName>
    </submittedName>
</protein>
<dbReference type="GO" id="GO:0016791">
    <property type="term" value="F:phosphatase activity"/>
    <property type="evidence" value="ECO:0007669"/>
    <property type="project" value="TreeGrafter"/>
</dbReference>
<organism evidence="1 2">
    <name type="scientific">Candidatus Coprovicinus avistercoris</name>
    <dbReference type="NCBI Taxonomy" id="2840754"/>
    <lineage>
        <taxon>Bacteria</taxon>
        <taxon>Bacillati</taxon>
        <taxon>Actinomycetota</taxon>
        <taxon>Coriobacteriia</taxon>
        <taxon>Coriobacteriales</taxon>
        <taxon>Coriobacteriaceae</taxon>
        <taxon>Coriobacteriaceae incertae sedis</taxon>
        <taxon>Candidatus Coprovicinus</taxon>
    </lineage>
</organism>
<dbReference type="NCBIfam" id="TIGR01484">
    <property type="entry name" value="HAD-SF-IIB"/>
    <property type="match status" value="1"/>
</dbReference>
<sequence length="292" mass="31620">MLSAHNNTQDAMDLTHLCNDASAIRLILTDIDGTILPYDRSVVSQECRDAFHAAYDAGIHIGPATGRGATRVPSVFEHDEKCYATMLAANGMQVILDDQLIYEAHIPHEALIHLASVIHELPDCGMICFDGPQALVVEGTIDNLAKSFRSYAATARLVSEVPTFPVIKTNIFTPPIQEKTAEIVALLRQEVPEIDYSLPMPGFVNTTPRGWNKAAAVDYLAQTLGIAPEQVVVFGDSGNDLEMLSHVPHSVAVAGATDEARAAARWHIGSCEDEAVPQAIKKLAQGLWPFTN</sequence>
<dbReference type="AlphaFoldDB" id="A0A9D1HY84"/>
<evidence type="ECO:0000313" key="2">
    <source>
        <dbReference type="Proteomes" id="UP000824078"/>
    </source>
</evidence>
<dbReference type="PANTHER" id="PTHR10000">
    <property type="entry name" value="PHOSPHOSERINE PHOSPHATASE"/>
    <property type="match status" value="1"/>
</dbReference>
<dbReference type="GO" id="GO:0000287">
    <property type="term" value="F:magnesium ion binding"/>
    <property type="evidence" value="ECO:0007669"/>
    <property type="project" value="TreeGrafter"/>
</dbReference>
<dbReference type="InterPro" id="IPR006379">
    <property type="entry name" value="HAD-SF_hydro_IIB"/>
</dbReference>
<name>A0A9D1HY84_9ACTN</name>
<dbReference type="PANTHER" id="PTHR10000:SF8">
    <property type="entry name" value="HAD SUPERFAMILY HYDROLASE-LIKE, TYPE 3"/>
    <property type="match status" value="1"/>
</dbReference>
<dbReference type="InterPro" id="IPR036412">
    <property type="entry name" value="HAD-like_sf"/>
</dbReference>
<dbReference type="Pfam" id="PF08282">
    <property type="entry name" value="Hydrolase_3"/>
    <property type="match status" value="1"/>
</dbReference>